<organism evidence="2">
    <name type="scientific">Candidatus Kentrum sp. TC</name>
    <dbReference type="NCBI Taxonomy" id="2126339"/>
    <lineage>
        <taxon>Bacteria</taxon>
        <taxon>Pseudomonadati</taxon>
        <taxon>Pseudomonadota</taxon>
        <taxon>Gammaproteobacteria</taxon>
        <taxon>Candidatus Kentrum</taxon>
    </lineage>
</organism>
<name>A0A450YAB1_9GAMM</name>
<dbReference type="EMBL" id="CAADFS010000004">
    <property type="protein sequence ID" value="VFK38480.1"/>
    <property type="molecule type" value="Genomic_DNA"/>
</dbReference>
<reference evidence="2" key="1">
    <citation type="submission" date="2019-02" db="EMBL/GenBank/DDBJ databases">
        <authorList>
            <person name="Gruber-Vodicka R. H."/>
            <person name="Seah K. B. B."/>
        </authorList>
    </citation>
    <scope>NUCLEOTIDE SEQUENCE</scope>
    <source>
        <strain evidence="2">BECK_BZ123</strain>
    </source>
</reference>
<proteinExistence type="predicted"/>
<evidence type="ECO:0000313" key="2">
    <source>
        <dbReference type="EMBL" id="VFK38480.1"/>
    </source>
</evidence>
<protein>
    <submittedName>
        <fullName evidence="2">Uncharacterized phage-associated protein</fullName>
    </submittedName>
</protein>
<dbReference type="InterPro" id="IPR025272">
    <property type="entry name" value="SocA_Panacea"/>
</dbReference>
<gene>
    <name evidence="2" type="ORF">BECKTC1821D_GA0114238_100492</name>
</gene>
<dbReference type="Pfam" id="PF13274">
    <property type="entry name" value="SocA_Panacea"/>
    <property type="match status" value="1"/>
</dbReference>
<evidence type="ECO:0000259" key="1">
    <source>
        <dbReference type="Pfam" id="PF13274"/>
    </source>
</evidence>
<feature type="domain" description="Antitoxin SocA-like Panacea" evidence="1">
    <location>
        <begin position="90"/>
        <end position="183"/>
    </location>
</feature>
<dbReference type="AlphaFoldDB" id="A0A450YAB1"/>
<sequence length="218" mass="25754">MNKKTTEDNRANEALHALRTAVRETLLKRKRTGHYAIFAGRDGKPIRVEAENIRVRDETVRRHSSIGAQDIAEYFIKKSNEIHDLSNMKLQKMVYYAQACHLAIFGKPFFDEEIEAWMHGPVIPSLYHEYKEFGAGRIKRKRIQKNSKLSKTQMGLLDYIKREYGKYSAWQLREMTHNDAPWKEMREITGVIEKRRMMLFYRDRFSRSDVLTNPARAN</sequence>
<accession>A0A450YAB1</accession>